<gene>
    <name evidence="2" type="ORF">Bccel_5806</name>
</gene>
<dbReference type="InterPro" id="IPR014944">
    <property type="entry name" value="Toxin_SymE-like"/>
</dbReference>
<evidence type="ECO:0000313" key="3">
    <source>
        <dbReference type="Proteomes" id="UP000036923"/>
    </source>
</evidence>
<dbReference type="GO" id="GO:0003723">
    <property type="term" value="F:RNA binding"/>
    <property type="evidence" value="ECO:0007669"/>
    <property type="project" value="InterPro"/>
</dbReference>
<keyword evidence="3" id="KW-1185">Reference proteome</keyword>
<dbReference type="GO" id="GO:0005737">
    <property type="term" value="C:cytoplasm"/>
    <property type="evidence" value="ECO:0007669"/>
    <property type="project" value="InterPro"/>
</dbReference>
<organism evidence="2 3">
    <name type="scientific">Pseudobacteroides cellulosolvens ATCC 35603 = DSM 2933</name>
    <dbReference type="NCBI Taxonomy" id="398512"/>
    <lineage>
        <taxon>Bacteria</taxon>
        <taxon>Bacillati</taxon>
        <taxon>Bacillota</taxon>
        <taxon>Clostridia</taxon>
        <taxon>Eubacteriales</taxon>
        <taxon>Oscillospiraceae</taxon>
        <taxon>Pseudobacteroides</taxon>
    </lineage>
</organism>
<sequence length="56" mass="6093">MVALSSVRSHWLDDSPAIVVSAEWLATYGFEVGCRVVIDVSQGIITIRPVDCEDDA</sequence>
<dbReference type="Proteomes" id="UP000036923">
    <property type="component" value="Unassembled WGS sequence"/>
</dbReference>
<dbReference type="RefSeq" id="WP_082225177.1">
    <property type="nucleotide sequence ID" value="NZ_LGTC01000001.1"/>
</dbReference>
<dbReference type="SUPFAM" id="SSF89447">
    <property type="entry name" value="AbrB/MazE/MraZ-like"/>
    <property type="match status" value="1"/>
</dbReference>
<comment type="caution">
    <text evidence="2">The sequence shown here is derived from an EMBL/GenBank/DDBJ whole genome shotgun (WGS) entry which is preliminary data.</text>
</comment>
<dbReference type="GO" id="GO:0016070">
    <property type="term" value="P:RNA metabolic process"/>
    <property type="evidence" value="ECO:0007669"/>
    <property type="project" value="InterPro"/>
</dbReference>
<accession>A0A0L6JXE4</accession>
<evidence type="ECO:0000313" key="2">
    <source>
        <dbReference type="EMBL" id="KNY30526.1"/>
    </source>
</evidence>
<protein>
    <recommendedName>
        <fullName evidence="1">Toxin SymE-like domain-containing protein</fullName>
    </recommendedName>
</protein>
<reference evidence="3" key="1">
    <citation type="submission" date="2015-07" db="EMBL/GenBank/DDBJ databases">
        <title>Near-Complete Genome Sequence of the Cellulolytic Bacterium Bacteroides (Pseudobacteroides) cellulosolvens ATCC 35603.</title>
        <authorList>
            <person name="Dassa B."/>
            <person name="Utturkar S.M."/>
            <person name="Klingeman D.M."/>
            <person name="Hurt R.A."/>
            <person name="Keller M."/>
            <person name="Xu J."/>
            <person name="Reddy Y.H.K."/>
            <person name="Borovok I."/>
            <person name="Grinberg I.R."/>
            <person name="Lamed R."/>
            <person name="Zhivin O."/>
            <person name="Bayer E.A."/>
            <person name="Brown S.D."/>
        </authorList>
    </citation>
    <scope>NUCLEOTIDE SEQUENCE [LARGE SCALE GENOMIC DNA]</scope>
    <source>
        <strain evidence="3">DSM 2933</strain>
    </source>
</reference>
<dbReference type="GO" id="GO:0016788">
    <property type="term" value="F:hydrolase activity, acting on ester bonds"/>
    <property type="evidence" value="ECO:0007669"/>
    <property type="project" value="InterPro"/>
</dbReference>
<dbReference type="EMBL" id="LGTC01000001">
    <property type="protein sequence ID" value="KNY30526.1"/>
    <property type="molecule type" value="Genomic_DNA"/>
</dbReference>
<dbReference type="Pfam" id="PF08845">
    <property type="entry name" value="SymE_toxin"/>
    <property type="match status" value="1"/>
</dbReference>
<evidence type="ECO:0000259" key="1">
    <source>
        <dbReference type="Pfam" id="PF08845"/>
    </source>
</evidence>
<feature type="domain" description="Toxin SymE-like" evidence="1">
    <location>
        <begin position="12"/>
        <end position="49"/>
    </location>
</feature>
<dbReference type="AlphaFoldDB" id="A0A0L6JXE4"/>
<proteinExistence type="predicted"/>
<dbReference type="InterPro" id="IPR037914">
    <property type="entry name" value="SpoVT-AbrB_sf"/>
</dbReference>
<name>A0A0L6JXE4_9FIRM</name>